<name>A0A9X2VMK1_9PSEU</name>
<organism evidence="2 3">
    <name type="scientific">Umezawaea endophytica</name>
    <dbReference type="NCBI Taxonomy" id="1654476"/>
    <lineage>
        <taxon>Bacteria</taxon>
        <taxon>Bacillati</taxon>
        <taxon>Actinomycetota</taxon>
        <taxon>Actinomycetes</taxon>
        <taxon>Pseudonocardiales</taxon>
        <taxon>Pseudonocardiaceae</taxon>
        <taxon>Umezawaea</taxon>
    </lineage>
</organism>
<feature type="domain" description="DUF1918" evidence="1">
    <location>
        <begin position="1"/>
        <end position="58"/>
    </location>
</feature>
<gene>
    <name evidence="2" type="ORF">NZH93_21080</name>
</gene>
<dbReference type="EMBL" id="JANYMP010000010">
    <property type="protein sequence ID" value="MCS7479365.1"/>
    <property type="molecule type" value="Genomic_DNA"/>
</dbReference>
<dbReference type="Gene3D" id="2.30.30.440">
    <property type="entry name" value="Domain of unknown function DUF1918"/>
    <property type="match status" value="1"/>
</dbReference>
<dbReference type="RefSeq" id="WP_259624871.1">
    <property type="nucleotide sequence ID" value="NZ_JANYMP010000010.1"/>
</dbReference>
<comment type="caution">
    <text evidence="2">The sequence shown here is derived from an EMBL/GenBank/DDBJ whole genome shotgun (WGS) entry which is preliminary data.</text>
</comment>
<sequence length="86" mass="9135">MRAETGDWLLVEQSSVDRSARRGRIVGVRGADGGPPYVVHWVDSDHEALVYPGPDAHVVTAAELAEADARAGERADAGRRSAFGHG</sequence>
<protein>
    <submittedName>
        <fullName evidence="2">DUF1918 domain-containing protein</fullName>
    </submittedName>
</protein>
<accession>A0A9X2VMK1</accession>
<reference evidence="2" key="1">
    <citation type="submission" date="2022-08" db="EMBL/GenBank/DDBJ databases">
        <authorList>
            <person name="Tistechok S."/>
            <person name="Samborskyy M."/>
            <person name="Roman I."/>
        </authorList>
    </citation>
    <scope>NUCLEOTIDE SEQUENCE</scope>
    <source>
        <strain evidence="2">DSM 103496</strain>
    </source>
</reference>
<evidence type="ECO:0000313" key="2">
    <source>
        <dbReference type="EMBL" id="MCS7479365.1"/>
    </source>
</evidence>
<dbReference type="InterPro" id="IPR015035">
    <property type="entry name" value="DUF1918"/>
</dbReference>
<dbReference type="Proteomes" id="UP001141259">
    <property type="component" value="Unassembled WGS sequence"/>
</dbReference>
<dbReference type="SUPFAM" id="SSF50118">
    <property type="entry name" value="Cell growth inhibitor/plasmid maintenance toxic component"/>
    <property type="match status" value="1"/>
</dbReference>
<evidence type="ECO:0000259" key="1">
    <source>
        <dbReference type="Pfam" id="PF08940"/>
    </source>
</evidence>
<evidence type="ECO:0000313" key="3">
    <source>
        <dbReference type="Proteomes" id="UP001141259"/>
    </source>
</evidence>
<dbReference type="AlphaFoldDB" id="A0A9X2VMK1"/>
<keyword evidence="3" id="KW-1185">Reference proteome</keyword>
<proteinExistence type="predicted"/>
<dbReference type="Pfam" id="PF08940">
    <property type="entry name" value="DUF1918"/>
    <property type="match status" value="1"/>
</dbReference>